<dbReference type="InterPro" id="IPR038970">
    <property type="entry name" value="Lyase_8"/>
</dbReference>
<dbReference type="GO" id="GO:0030246">
    <property type="term" value="F:carbohydrate binding"/>
    <property type="evidence" value="ECO:0007669"/>
    <property type="project" value="InterPro"/>
</dbReference>
<dbReference type="InterPro" id="IPR004103">
    <property type="entry name" value="Lyase_8_C"/>
</dbReference>
<feature type="domain" description="Polysaccharide lyase family 8 C-terminal" evidence="7">
    <location>
        <begin position="693"/>
        <end position="738"/>
    </location>
</feature>
<gene>
    <name evidence="9" type="ORF">ABOZ73_07835</name>
</gene>
<dbReference type="RefSeq" id="WP_369062113.1">
    <property type="nucleotide sequence ID" value="NZ_CP158375.1"/>
</dbReference>
<name>A0AB39KYJ3_9CAUL</name>
<dbReference type="InterPro" id="IPR014718">
    <property type="entry name" value="GH-type_carb-bd"/>
</dbReference>
<evidence type="ECO:0000259" key="6">
    <source>
        <dbReference type="Pfam" id="PF02278"/>
    </source>
</evidence>
<dbReference type="Gene3D" id="2.70.98.10">
    <property type="match status" value="1"/>
</dbReference>
<evidence type="ECO:0000256" key="1">
    <source>
        <dbReference type="ARBA" id="ARBA00006699"/>
    </source>
</evidence>
<dbReference type="InterPro" id="IPR006311">
    <property type="entry name" value="TAT_signal"/>
</dbReference>
<sequence length="788" mass="84952">MPLSLNRRAALGAAAGSLVLASTATSPGAAQTVSPFAALRQRWRDQLTGGALIDPGSQPYAKIIGGVAANASERWATLAKPIAGAKALWSDPLSGEREYNTRISADRLRVMALAWATPGTPLYGDRQLEDDLLASLTWLEQHRYSILIERTGNWWEWEMGIPIALSDLLILLHEPLTRRDPDLLGRLAAAIHRFTPAPFVGTAANRVWRSHVVLLNGAIREDAAAIEAARAAFPTTFEDVSSGDGFHADGSFIQHDDLPYTGGYGRELLIRAALLIWLLDGSPWTMPQAAWRRLADRVPTAFAPLMHKGALMDAVRGRNISRAALSDIKSGQALIFACLYLGEVAPRSTLKAQARSWIAAQAPYFDIFTYDPKLPAYWLTPHMAKLAAAAIVDKSIVTAPEKTGLTVFAAMDRTVWRRPAFSLALSVHSNRIGAYESVNGENLHGWYGSHGTAFVYDKTQPNYADDYWPTVDPYRLPGATLDRRPRADSASEARNTDARVGGAALDDAGLVAMAIETDQGGFGARKSWLMAGDLMLAMGSNIFSHADAAVETIVENRMLSAALPERRVLIDGAAGPALGETRAYRQARWLHLDGVGGLVLLDRPTLHAAFEARTGSWGDINKQGATPLDPRTRRYQTFWLDHGVRPTAAGYAYVLAPGLDARATAKLADHSGVEMIRKDEVAHVARLTLSDQTIEAAAFWREGRAGMFTADAPVNLVVRRKGGQIEIAVAEPTQARSEPITIRLDIATAGLIHSDPAISASSAASGLTLVFSPGGRAGSSARIRLAAA</sequence>
<dbReference type="InterPro" id="IPR012970">
    <property type="entry name" value="Lyase_8_alpha_N"/>
</dbReference>
<dbReference type="PANTHER" id="PTHR38481">
    <property type="entry name" value="HYALURONATE LYASE"/>
    <property type="match status" value="1"/>
</dbReference>
<dbReference type="SUPFAM" id="SSF49863">
    <property type="entry name" value="Hyaluronate lyase-like, C-terminal domain"/>
    <property type="match status" value="1"/>
</dbReference>
<dbReference type="SUPFAM" id="SSF74650">
    <property type="entry name" value="Galactose mutarotase-like"/>
    <property type="match status" value="1"/>
</dbReference>
<dbReference type="InterPro" id="IPR011013">
    <property type="entry name" value="Gal_mutarotase_sf_dom"/>
</dbReference>
<protein>
    <submittedName>
        <fullName evidence="9">Polysaccharide lyase 8 family protein</fullName>
    </submittedName>
</protein>
<dbReference type="CDD" id="cd01083">
    <property type="entry name" value="GAG_Lyase"/>
    <property type="match status" value="1"/>
</dbReference>
<organism evidence="9">
    <name type="scientific">Caulobacter sp. 73W</name>
    <dbReference type="NCBI Taxonomy" id="3161137"/>
    <lineage>
        <taxon>Bacteria</taxon>
        <taxon>Pseudomonadati</taxon>
        <taxon>Pseudomonadota</taxon>
        <taxon>Alphaproteobacteria</taxon>
        <taxon>Caulobacterales</taxon>
        <taxon>Caulobacteraceae</taxon>
        <taxon>Caulobacter</taxon>
    </lineage>
</organism>
<feature type="active site" evidence="4">
    <location>
        <position position="264"/>
    </location>
</feature>
<feature type="chain" id="PRO_5044314802" evidence="5">
    <location>
        <begin position="30"/>
        <end position="788"/>
    </location>
</feature>
<feature type="domain" description="Polysaccharide lyase 8 N-terminal alpha-helical" evidence="8">
    <location>
        <begin position="43"/>
        <end position="358"/>
    </location>
</feature>
<proteinExistence type="inferred from homology"/>
<dbReference type="Gene3D" id="1.50.10.100">
    <property type="entry name" value="Chondroitin AC/alginate lyase"/>
    <property type="match status" value="1"/>
</dbReference>
<reference evidence="9" key="1">
    <citation type="submission" date="2024-06" db="EMBL/GenBank/DDBJ databases">
        <title>Caulobacter inopinatus, sp. nov.</title>
        <authorList>
            <person name="Donachie S.P."/>
        </authorList>
    </citation>
    <scope>NUCLEOTIDE SEQUENCE</scope>
    <source>
        <strain evidence="9">73W</strain>
    </source>
</reference>
<feature type="active site" evidence="4">
    <location>
        <position position="318"/>
    </location>
</feature>
<feature type="domain" description="Polysaccharide lyase family 8 central" evidence="6">
    <location>
        <begin position="407"/>
        <end position="659"/>
    </location>
</feature>
<keyword evidence="3 9" id="KW-0456">Lyase</keyword>
<evidence type="ECO:0000256" key="4">
    <source>
        <dbReference type="PIRSR" id="PIRSR638970-1"/>
    </source>
</evidence>
<evidence type="ECO:0000259" key="7">
    <source>
        <dbReference type="Pfam" id="PF02884"/>
    </source>
</evidence>
<evidence type="ECO:0000256" key="2">
    <source>
        <dbReference type="ARBA" id="ARBA00022729"/>
    </source>
</evidence>
<dbReference type="Gene3D" id="2.60.220.10">
    <property type="entry name" value="Polysaccharide lyase family 8-like, C-terminal"/>
    <property type="match status" value="1"/>
</dbReference>
<dbReference type="Pfam" id="PF02278">
    <property type="entry name" value="Lyase_8"/>
    <property type="match status" value="1"/>
</dbReference>
<dbReference type="AlphaFoldDB" id="A0AB39KYJ3"/>
<accession>A0AB39KYJ3</accession>
<dbReference type="GO" id="GO:0005576">
    <property type="term" value="C:extracellular region"/>
    <property type="evidence" value="ECO:0007669"/>
    <property type="project" value="InterPro"/>
</dbReference>
<feature type="active site" evidence="4">
    <location>
        <position position="255"/>
    </location>
</feature>
<dbReference type="InterPro" id="IPR003159">
    <property type="entry name" value="Lyase_8_central_dom"/>
</dbReference>
<evidence type="ECO:0000256" key="3">
    <source>
        <dbReference type="ARBA" id="ARBA00023239"/>
    </source>
</evidence>
<dbReference type="InterPro" id="IPR008929">
    <property type="entry name" value="Chondroitin_lyas"/>
</dbReference>
<feature type="signal peptide" evidence="5">
    <location>
        <begin position="1"/>
        <end position="29"/>
    </location>
</feature>
<dbReference type="GO" id="GO:0016837">
    <property type="term" value="F:carbon-oxygen lyase activity, acting on polysaccharides"/>
    <property type="evidence" value="ECO:0007669"/>
    <property type="project" value="UniProtKB-ARBA"/>
</dbReference>
<dbReference type="Pfam" id="PF08124">
    <property type="entry name" value="Lyase_8_N"/>
    <property type="match status" value="1"/>
</dbReference>
<dbReference type="PROSITE" id="PS51318">
    <property type="entry name" value="TAT"/>
    <property type="match status" value="1"/>
</dbReference>
<evidence type="ECO:0000256" key="5">
    <source>
        <dbReference type="SAM" id="SignalP"/>
    </source>
</evidence>
<dbReference type="InterPro" id="IPR011071">
    <property type="entry name" value="Lyase_8-like_C"/>
</dbReference>
<dbReference type="GO" id="GO:0005975">
    <property type="term" value="P:carbohydrate metabolic process"/>
    <property type="evidence" value="ECO:0007669"/>
    <property type="project" value="InterPro"/>
</dbReference>
<comment type="similarity">
    <text evidence="1">Belongs to the polysaccharide lyase 8 family.</text>
</comment>
<evidence type="ECO:0000259" key="8">
    <source>
        <dbReference type="Pfam" id="PF08124"/>
    </source>
</evidence>
<dbReference type="Pfam" id="PF02884">
    <property type="entry name" value="Lyase_8_C"/>
    <property type="match status" value="1"/>
</dbReference>
<evidence type="ECO:0000313" key="9">
    <source>
        <dbReference type="EMBL" id="XDO98313.1"/>
    </source>
</evidence>
<dbReference type="EMBL" id="CP158375">
    <property type="protein sequence ID" value="XDO98313.1"/>
    <property type="molecule type" value="Genomic_DNA"/>
</dbReference>
<keyword evidence="2 5" id="KW-0732">Signal</keyword>
<dbReference type="PANTHER" id="PTHR38481:SF1">
    <property type="entry name" value="HYALURONATE LYASE"/>
    <property type="match status" value="1"/>
</dbReference>
<dbReference type="SUPFAM" id="SSF48230">
    <property type="entry name" value="Chondroitin AC/alginate lyase"/>
    <property type="match status" value="1"/>
</dbReference>